<proteinExistence type="predicted"/>
<gene>
    <name evidence="2" type="ORF">SPSC_01502</name>
</gene>
<name>A0A127ZA79_9BASI</name>
<dbReference type="EMBL" id="LK056657">
    <property type="protein sequence ID" value="CDU22872.1"/>
    <property type="molecule type" value="Genomic_DNA"/>
</dbReference>
<evidence type="ECO:0000313" key="2">
    <source>
        <dbReference type="EMBL" id="CDU22872.1"/>
    </source>
</evidence>
<reference evidence="2" key="1">
    <citation type="submission" date="2014-06" db="EMBL/GenBank/DDBJ databases">
        <authorList>
            <person name="Ju J."/>
            <person name="Zhang J."/>
        </authorList>
    </citation>
    <scope>NUCLEOTIDE SEQUENCE</scope>
    <source>
        <strain evidence="2">SscI8</strain>
    </source>
</reference>
<accession>A0A127ZA79</accession>
<feature type="chain" id="PRO_5007281208" evidence="1">
    <location>
        <begin position="22"/>
        <end position="207"/>
    </location>
</feature>
<organism evidence="2">
    <name type="scientific">Sporisorium scitamineum</name>
    <dbReference type="NCBI Taxonomy" id="49012"/>
    <lineage>
        <taxon>Eukaryota</taxon>
        <taxon>Fungi</taxon>
        <taxon>Dikarya</taxon>
        <taxon>Basidiomycota</taxon>
        <taxon>Ustilaginomycotina</taxon>
        <taxon>Ustilaginomycetes</taxon>
        <taxon>Ustilaginales</taxon>
        <taxon>Ustilaginaceae</taxon>
        <taxon>Sporisorium</taxon>
    </lineage>
</organism>
<dbReference type="AlphaFoldDB" id="A0A127ZA79"/>
<evidence type="ECO:0000256" key="1">
    <source>
        <dbReference type="SAM" id="SignalP"/>
    </source>
</evidence>
<keyword evidence="1" id="KW-0732">Signal</keyword>
<dbReference type="OrthoDB" id="10280983at2759"/>
<protein>
    <submittedName>
        <fullName evidence="2">Uncharacterized protein</fullName>
    </submittedName>
</protein>
<sequence length="207" mass="23045">MLFFRSLHPVTLLALAIMVKGAPQPVRSPPDVIMKSEVKIQELWHLASSGTLYRNLPVSYDHLQSSWNSFLSTKGGNLVETFYSDQKRVHLYSKRKQGRTRFLNLTSQRDAKTYQFKPEDYPIKREMAVLLIEAFAQERANALAAGASSSLQAANVGASTSRRTLDLFVNREAPAARTHSIANLPVINREDWGKGLNLGWNTGASGS</sequence>
<feature type="signal peptide" evidence="1">
    <location>
        <begin position="1"/>
        <end position="21"/>
    </location>
</feature>